<evidence type="ECO:0000256" key="4">
    <source>
        <dbReference type="ARBA" id="ARBA00023136"/>
    </source>
</evidence>
<proteinExistence type="predicted"/>
<evidence type="ECO:0008006" key="10">
    <source>
        <dbReference type="Google" id="ProtNLM"/>
    </source>
</evidence>
<gene>
    <name evidence="8" type="ORF">MFLAVUS_005928</name>
</gene>
<dbReference type="InterPro" id="IPR016024">
    <property type="entry name" value="ARM-type_fold"/>
</dbReference>
<evidence type="ECO:0000256" key="5">
    <source>
        <dbReference type="SAM" id="Phobius"/>
    </source>
</evidence>
<evidence type="ECO:0000256" key="2">
    <source>
        <dbReference type="ARBA" id="ARBA00022448"/>
    </source>
</evidence>
<protein>
    <recommendedName>
        <fullName evidence="10">AP-4 complex subunit epsilon</fullName>
    </recommendedName>
</protein>
<evidence type="ECO:0000313" key="8">
    <source>
        <dbReference type="EMBL" id="GAA5812472.1"/>
    </source>
</evidence>
<keyword evidence="3" id="KW-0653">Protein transport</keyword>
<evidence type="ECO:0000256" key="3">
    <source>
        <dbReference type="ARBA" id="ARBA00022927"/>
    </source>
</evidence>
<dbReference type="InterPro" id="IPR028269">
    <property type="entry name" value="AP4E1_C"/>
</dbReference>
<dbReference type="InterPro" id="IPR050840">
    <property type="entry name" value="Adaptor_Complx_Large_Subunit"/>
</dbReference>
<dbReference type="Gene3D" id="1.25.10.10">
    <property type="entry name" value="Leucine-rich Repeat Variant"/>
    <property type="match status" value="1"/>
</dbReference>
<keyword evidence="4 5" id="KW-0472">Membrane</keyword>
<feature type="domain" description="Clathrin/coatomer adaptor adaptin-like N-terminal" evidence="6">
    <location>
        <begin position="14"/>
        <end position="562"/>
    </location>
</feature>
<comment type="subcellular location">
    <subcellularLocation>
        <location evidence="1">Endomembrane system</location>
    </subcellularLocation>
</comment>
<organism evidence="8 9">
    <name type="scientific">Mucor flavus</name>
    <dbReference type="NCBI Taxonomy" id="439312"/>
    <lineage>
        <taxon>Eukaryota</taxon>
        <taxon>Fungi</taxon>
        <taxon>Fungi incertae sedis</taxon>
        <taxon>Mucoromycota</taxon>
        <taxon>Mucoromycotina</taxon>
        <taxon>Mucoromycetes</taxon>
        <taxon>Mucorales</taxon>
        <taxon>Mucorineae</taxon>
        <taxon>Mucoraceae</taxon>
        <taxon>Mucor</taxon>
    </lineage>
</organism>
<reference evidence="8 9" key="1">
    <citation type="submission" date="2024-04" db="EMBL/GenBank/DDBJ databases">
        <title>genome sequences of Mucor flavus KT1a and Helicostylum pulchrum KT1b strains isolated from the surface of a dry-aged beef.</title>
        <authorList>
            <person name="Toyotome T."/>
            <person name="Hosono M."/>
            <person name="Torimaru M."/>
            <person name="Fukuda K."/>
            <person name="Mikami N."/>
        </authorList>
    </citation>
    <scope>NUCLEOTIDE SEQUENCE [LARGE SCALE GENOMIC DNA]</scope>
    <source>
        <strain evidence="8 9">KT1a</strain>
    </source>
</reference>
<dbReference type="InterPro" id="IPR011989">
    <property type="entry name" value="ARM-like"/>
</dbReference>
<evidence type="ECO:0000313" key="9">
    <source>
        <dbReference type="Proteomes" id="UP001473302"/>
    </source>
</evidence>
<dbReference type="Pfam" id="PF01602">
    <property type="entry name" value="Adaptin_N"/>
    <property type="match status" value="1"/>
</dbReference>
<dbReference type="InterPro" id="IPR002553">
    <property type="entry name" value="Clathrin/coatomer_adapt-like_N"/>
</dbReference>
<dbReference type="PANTHER" id="PTHR22780">
    <property type="entry name" value="ADAPTIN, ALPHA/GAMMA/EPSILON"/>
    <property type="match status" value="1"/>
</dbReference>
<dbReference type="Proteomes" id="UP001473302">
    <property type="component" value="Unassembled WGS sequence"/>
</dbReference>
<comment type="caution">
    <text evidence="8">The sequence shown here is derived from an EMBL/GenBank/DDBJ whole genome shotgun (WGS) entry which is preliminary data.</text>
</comment>
<keyword evidence="9" id="KW-1185">Reference proteome</keyword>
<keyword evidence="5" id="KW-0812">Transmembrane</keyword>
<feature type="transmembrane region" description="Helical" evidence="5">
    <location>
        <begin position="39"/>
        <end position="62"/>
    </location>
</feature>
<keyword evidence="2" id="KW-0813">Transport</keyword>
<sequence>MMTQAKSKTEEASHVTEELANLMHKMGLPDVSSTRMRDYLIRLMHCYMLGYAVDFSIIYAIMASQSGETASDRRAGYLACTLFLAHDHELGIMLINTLQRDLKSQNYLDRCSALNAICYLEHTEIVDSLLALVVACMEFPKQVVRKKAIMALYFLFERSNIPIDQLEPPLRLSLEDKDSSVVFASLSIWKLILVDHGERCKDLLPTFFAIHRKIIENRIHKSFIYHGVYAPWAQMDCLSIYNIFLDLNIGSPKEIYIMIMECLESMEKKVDAAFAVVLECVKLLSVMDPTLLACFSNEPDKNPFEVLVNYLNASNLNLKYLGLVGMMYVDHSFWKDDWLDGTLIAGTLRTCDDTITAQAIQNLDTIIDHKILVHISQDLIEALKSSENQTLAYWLLNRIMEHDTDREAWFIETVIEILAVTAKRLDDDYVETQCSVLKEALLGEVQDTKLRECSVNIIYKLIKSNNSNTFSPLWVQFAFWTLGENGYLSNLYSEIDIMKQLEKCLMIIKDDDLQTCGLQAIKRCILRSKTWLSGLEKILKEYKRSPVPEKQQIARELLEIISDVEFEKQLQETDYTLSTAITANPNKPTTINHFSKNGTGRSTSLSNVQQHIPFIQETINNSAQLNNSSKKHMYDSNLSLGSHHASDTEMTTKEFGKLWVEYKIEEKRVFECSVHDCSKLAKRLSKSWQIDVIQVIGQEFIAIETSSAALLIHVAMLPQNLFQLTLKTESNPDQIHSFLTTRQLQ</sequence>
<accession>A0ABP9Z030</accession>
<dbReference type="Pfam" id="PF14807">
    <property type="entry name" value="AP4E_app_platf"/>
    <property type="match status" value="1"/>
</dbReference>
<evidence type="ECO:0000256" key="1">
    <source>
        <dbReference type="ARBA" id="ARBA00004308"/>
    </source>
</evidence>
<feature type="domain" description="AP-4 complex subunit epsilon-1 C-terminal" evidence="7">
    <location>
        <begin position="649"/>
        <end position="732"/>
    </location>
</feature>
<evidence type="ECO:0000259" key="6">
    <source>
        <dbReference type="Pfam" id="PF01602"/>
    </source>
</evidence>
<name>A0ABP9Z030_9FUNG</name>
<dbReference type="SUPFAM" id="SSF48371">
    <property type="entry name" value="ARM repeat"/>
    <property type="match status" value="1"/>
</dbReference>
<dbReference type="EMBL" id="BAABUK010000013">
    <property type="protein sequence ID" value="GAA5812472.1"/>
    <property type="molecule type" value="Genomic_DNA"/>
</dbReference>
<evidence type="ECO:0000259" key="7">
    <source>
        <dbReference type="Pfam" id="PF14807"/>
    </source>
</evidence>
<keyword evidence="5" id="KW-1133">Transmembrane helix</keyword>